<dbReference type="GO" id="GO:0004842">
    <property type="term" value="F:ubiquitin-protein transferase activity"/>
    <property type="evidence" value="ECO:0007669"/>
    <property type="project" value="InterPro"/>
</dbReference>
<dbReference type="InterPro" id="IPR039780">
    <property type="entry name" value="Mot2"/>
</dbReference>
<dbReference type="InterPro" id="IPR013083">
    <property type="entry name" value="Znf_RING/FYVE/PHD"/>
</dbReference>
<reference evidence="3 4" key="3">
    <citation type="journal article" date="2013" name="Rice">
        <title>Improvement of the Oryza sativa Nipponbare reference genome using next generation sequence and optical map data.</title>
        <authorList>
            <person name="Kawahara Y."/>
            <person name="de la Bastide M."/>
            <person name="Hamilton J.P."/>
            <person name="Kanamori H."/>
            <person name="McCombie W.R."/>
            <person name="Ouyang S."/>
            <person name="Schwartz D.C."/>
            <person name="Tanaka T."/>
            <person name="Wu J."/>
            <person name="Zhou S."/>
            <person name="Childs K.L."/>
            <person name="Davidson R.M."/>
            <person name="Lin H."/>
            <person name="Quesada-Ocampo L."/>
            <person name="Vaillancourt B."/>
            <person name="Sakai H."/>
            <person name="Lee S.S."/>
            <person name="Kim J."/>
            <person name="Numa H."/>
            <person name="Itoh T."/>
            <person name="Buell C.R."/>
            <person name="Matsumoto T."/>
        </authorList>
    </citation>
    <scope>NUCLEOTIDE SEQUENCE [LARGE SCALE GENOMIC DNA]</scope>
    <source>
        <strain evidence="4">cv. Nipponbare</strain>
    </source>
</reference>
<evidence type="ECO:0000313" key="4">
    <source>
        <dbReference type="Proteomes" id="UP000059680"/>
    </source>
</evidence>
<dbReference type="PANTHER" id="PTHR12603">
    <property type="entry name" value="CCR4-NOT TRANSCRIPTION COMPLEX RELATED"/>
    <property type="match status" value="1"/>
</dbReference>
<name>A0A0P0UZM5_ORYSJ</name>
<organism evidence="3 4">
    <name type="scientific">Oryza sativa subsp. japonica</name>
    <name type="common">Rice</name>
    <dbReference type="NCBI Taxonomy" id="39947"/>
    <lineage>
        <taxon>Eukaryota</taxon>
        <taxon>Viridiplantae</taxon>
        <taxon>Streptophyta</taxon>
        <taxon>Embryophyta</taxon>
        <taxon>Tracheophyta</taxon>
        <taxon>Spermatophyta</taxon>
        <taxon>Magnoliopsida</taxon>
        <taxon>Liliopsida</taxon>
        <taxon>Poales</taxon>
        <taxon>Poaceae</taxon>
        <taxon>BOP clade</taxon>
        <taxon>Oryzoideae</taxon>
        <taxon>Oryzeae</taxon>
        <taxon>Oryzinae</taxon>
        <taxon>Oryza</taxon>
        <taxon>Oryza sativa</taxon>
    </lineage>
</organism>
<dbReference type="PaxDb" id="39947-A0A0P0UZM5"/>
<dbReference type="GO" id="GO:0008270">
    <property type="term" value="F:zinc ion binding"/>
    <property type="evidence" value="ECO:0007669"/>
    <property type="project" value="UniProtKB-KW"/>
</dbReference>
<keyword evidence="4" id="KW-1185">Reference proteome</keyword>
<dbReference type="Proteomes" id="UP000059680">
    <property type="component" value="Chromosome 1"/>
</dbReference>
<gene>
    <name evidence="3" type="ordered locus">Os01g0209500</name>
    <name evidence="3" type="ORF">OSNPB_010209500</name>
</gene>
<dbReference type="PROSITE" id="PS50089">
    <property type="entry name" value="ZF_RING_2"/>
    <property type="match status" value="1"/>
</dbReference>
<evidence type="ECO:0000313" key="3">
    <source>
        <dbReference type="EMBL" id="BAS70972.1"/>
    </source>
</evidence>
<sequence>MTTQAKEKCPLCTEEMDLTDKQLKPCKCGYEICLWCWHQIMEMDQKEECGGRCPACRSIYNKDRIMGTSISNQMNFVLTNQTFKKNKPSLKSRNQ</sequence>
<dbReference type="Gene3D" id="3.30.40.10">
    <property type="entry name" value="Zinc/RING finger domain, C3HC4 (zinc finger)"/>
    <property type="match status" value="1"/>
</dbReference>
<evidence type="ECO:0000259" key="2">
    <source>
        <dbReference type="PROSITE" id="PS50089"/>
    </source>
</evidence>
<dbReference type="AlphaFoldDB" id="A0A0P0UZM5"/>
<protein>
    <submittedName>
        <fullName evidence="3">Os01g0209500 protein</fullName>
    </submittedName>
</protein>
<dbReference type="OMA" id="HQIMEMD"/>
<dbReference type="Pfam" id="PF14570">
    <property type="entry name" value="zf-RING_4"/>
    <property type="match status" value="1"/>
</dbReference>
<reference evidence="3 4" key="2">
    <citation type="journal article" date="2013" name="Plant Cell Physiol.">
        <title>Rice Annotation Project Database (RAP-DB): an integrative and interactive database for rice genomics.</title>
        <authorList>
            <person name="Sakai H."/>
            <person name="Lee S.S."/>
            <person name="Tanaka T."/>
            <person name="Numa H."/>
            <person name="Kim J."/>
            <person name="Kawahara Y."/>
            <person name="Wakimoto H."/>
            <person name="Yang C.C."/>
            <person name="Iwamoto M."/>
            <person name="Abe T."/>
            <person name="Yamada Y."/>
            <person name="Muto A."/>
            <person name="Inokuchi H."/>
            <person name="Ikemura T."/>
            <person name="Matsumoto T."/>
            <person name="Sasaki T."/>
            <person name="Itoh T."/>
        </authorList>
    </citation>
    <scope>NUCLEOTIDE SEQUENCE [LARGE SCALE GENOMIC DNA]</scope>
    <source>
        <strain evidence="4">cv. Nipponbare</strain>
    </source>
</reference>
<dbReference type="InParanoid" id="A0A0P0UZM5"/>
<dbReference type="InterPro" id="IPR039515">
    <property type="entry name" value="NOT4_mRING-HC-C4C4"/>
</dbReference>
<dbReference type="PANTHER" id="PTHR12603:SF4">
    <property type="entry name" value="RNA BINDING (RRM_RBD_RNP MOTIFS) FAMILY PROTEIN"/>
    <property type="match status" value="1"/>
</dbReference>
<reference evidence="4" key="1">
    <citation type="journal article" date="2005" name="Nature">
        <title>The map-based sequence of the rice genome.</title>
        <authorList>
            <consortium name="International rice genome sequencing project (IRGSP)"/>
            <person name="Matsumoto T."/>
            <person name="Wu J."/>
            <person name="Kanamori H."/>
            <person name="Katayose Y."/>
            <person name="Fujisawa M."/>
            <person name="Namiki N."/>
            <person name="Mizuno H."/>
            <person name="Yamamoto K."/>
            <person name="Antonio B.A."/>
            <person name="Baba T."/>
            <person name="Sakata K."/>
            <person name="Nagamura Y."/>
            <person name="Aoki H."/>
            <person name="Arikawa K."/>
            <person name="Arita K."/>
            <person name="Bito T."/>
            <person name="Chiden Y."/>
            <person name="Fujitsuka N."/>
            <person name="Fukunaka R."/>
            <person name="Hamada M."/>
            <person name="Harada C."/>
            <person name="Hayashi A."/>
            <person name="Hijishita S."/>
            <person name="Honda M."/>
            <person name="Hosokawa S."/>
            <person name="Ichikawa Y."/>
            <person name="Idonuma A."/>
            <person name="Iijima M."/>
            <person name="Ikeda M."/>
            <person name="Ikeno M."/>
            <person name="Ito K."/>
            <person name="Ito S."/>
            <person name="Ito T."/>
            <person name="Ito Y."/>
            <person name="Ito Y."/>
            <person name="Iwabuchi A."/>
            <person name="Kamiya K."/>
            <person name="Karasawa W."/>
            <person name="Kurita K."/>
            <person name="Katagiri S."/>
            <person name="Kikuta A."/>
            <person name="Kobayashi H."/>
            <person name="Kobayashi N."/>
            <person name="Machita K."/>
            <person name="Maehara T."/>
            <person name="Masukawa M."/>
            <person name="Mizubayashi T."/>
            <person name="Mukai Y."/>
            <person name="Nagasaki H."/>
            <person name="Nagata Y."/>
            <person name="Naito S."/>
            <person name="Nakashima M."/>
            <person name="Nakama Y."/>
            <person name="Nakamichi Y."/>
            <person name="Nakamura M."/>
            <person name="Meguro A."/>
            <person name="Negishi M."/>
            <person name="Ohta I."/>
            <person name="Ohta T."/>
            <person name="Okamoto M."/>
            <person name="Ono N."/>
            <person name="Saji S."/>
            <person name="Sakaguchi M."/>
            <person name="Sakai K."/>
            <person name="Shibata M."/>
            <person name="Shimokawa T."/>
            <person name="Song J."/>
            <person name="Takazaki Y."/>
            <person name="Terasawa K."/>
            <person name="Tsugane M."/>
            <person name="Tsuji K."/>
            <person name="Ueda S."/>
            <person name="Waki K."/>
            <person name="Yamagata H."/>
            <person name="Yamamoto M."/>
            <person name="Yamamoto S."/>
            <person name="Yamane H."/>
            <person name="Yoshiki S."/>
            <person name="Yoshihara R."/>
            <person name="Yukawa K."/>
            <person name="Zhong H."/>
            <person name="Yano M."/>
            <person name="Yuan Q."/>
            <person name="Ouyang S."/>
            <person name="Liu J."/>
            <person name="Jones K.M."/>
            <person name="Gansberger K."/>
            <person name="Moffat K."/>
            <person name="Hill J."/>
            <person name="Bera J."/>
            <person name="Fadrosh D."/>
            <person name="Jin S."/>
            <person name="Johri S."/>
            <person name="Kim M."/>
            <person name="Overton L."/>
            <person name="Reardon M."/>
            <person name="Tsitrin T."/>
            <person name="Vuong H."/>
            <person name="Weaver B."/>
            <person name="Ciecko A."/>
            <person name="Tallon L."/>
            <person name="Jackson J."/>
            <person name="Pai G."/>
            <person name="Aken S.V."/>
            <person name="Utterback T."/>
            <person name="Reidmuller S."/>
            <person name="Feldblyum T."/>
            <person name="Hsiao J."/>
            <person name="Zismann V."/>
            <person name="Iobst S."/>
            <person name="de Vazeille A.R."/>
            <person name="Buell C.R."/>
            <person name="Ying K."/>
            <person name="Li Y."/>
            <person name="Lu T."/>
            <person name="Huang Y."/>
            <person name="Zhao Q."/>
            <person name="Feng Q."/>
            <person name="Zhang L."/>
            <person name="Zhu J."/>
            <person name="Weng Q."/>
            <person name="Mu J."/>
            <person name="Lu Y."/>
            <person name="Fan D."/>
            <person name="Liu Y."/>
            <person name="Guan J."/>
            <person name="Zhang Y."/>
            <person name="Yu S."/>
            <person name="Liu X."/>
            <person name="Zhang Y."/>
            <person name="Hong G."/>
            <person name="Han B."/>
            <person name="Choisne N."/>
            <person name="Demange N."/>
            <person name="Orjeda G."/>
            <person name="Samain S."/>
            <person name="Cattolico L."/>
            <person name="Pelletier E."/>
            <person name="Couloux A."/>
            <person name="Segurens B."/>
            <person name="Wincker P."/>
            <person name="D'Hont A."/>
            <person name="Scarpelli C."/>
            <person name="Weissenbach J."/>
            <person name="Salanoubat M."/>
            <person name="Quetier F."/>
            <person name="Yu Y."/>
            <person name="Kim H.R."/>
            <person name="Rambo T."/>
            <person name="Currie J."/>
            <person name="Collura K."/>
            <person name="Luo M."/>
            <person name="Yang T."/>
            <person name="Ammiraju J.S.S."/>
            <person name="Engler F."/>
            <person name="Soderlund C."/>
            <person name="Wing R.A."/>
            <person name="Palmer L.E."/>
            <person name="de la Bastide M."/>
            <person name="Spiegel L."/>
            <person name="Nascimento L."/>
            <person name="Zutavern T."/>
            <person name="O'Shaughnessy A."/>
            <person name="Dike S."/>
            <person name="Dedhia N."/>
            <person name="Preston R."/>
            <person name="Balija V."/>
            <person name="McCombie W.R."/>
            <person name="Chow T."/>
            <person name="Chen H."/>
            <person name="Chung M."/>
            <person name="Chen C."/>
            <person name="Shaw J."/>
            <person name="Wu H."/>
            <person name="Hsiao K."/>
            <person name="Chao Y."/>
            <person name="Chu M."/>
            <person name="Cheng C."/>
            <person name="Hour A."/>
            <person name="Lee P."/>
            <person name="Lin S."/>
            <person name="Lin Y."/>
            <person name="Liou J."/>
            <person name="Liu S."/>
            <person name="Hsing Y."/>
            <person name="Raghuvanshi S."/>
            <person name="Mohanty A."/>
            <person name="Bharti A.K."/>
            <person name="Gaur A."/>
            <person name="Gupta V."/>
            <person name="Kumar D."/>
            <person name="Ravi V."/>
            <person name="Vij S."/>
            <person name="Kapur A."/>
            <person name="Khurana P."/>
            <person name="Khurana P."/>
            <person name="Khurana J.P."/>
            <person name="Tyagi A.K."/>
            <person name="Gaikwad K."/>
            <person name="Singh A."/>
            <person name="Dalal V."/>
            <person name="Srivastava S."/>
            <person name="Dixit A."/>
            <person name="Pal A.K."/>
            <person name="Ghazi I.A."/>
            <person name="Yadav M."/>
            <person name="Pandit A."/>
            <person name="Bhargava A."/>
            <person name="Sureshbabu K."/>
            <person name="Batra K."/>
            <person name="Sharma T.R."/>
            <person name="Mohapatra T."/>
            <person name="Singh N.K."/>
            <person name="Messing J."/>
            <person name="Nelson A.B."/>
            <person name="Fuks G."/>
            <person name="Kavchok S."/>
            <person name="Keizer G."/>
            <person name="Linton E."/>
            <person name="Llaca V."/>
            <person name="Song R."/>
            <person name="Tanyolac B."/>
            <person name="Young S."/>
            <person name="Ho-Il K."/>
            <person name="Hahn J.H."/>
            <person name="Sangsakoo G."/>
            <person name="Vanavichit A."/>
            <person name="de Mattos Luiz.A.T."/>
            <person name="Zimmer P.D."/>
            <person name="Malone G."/>
            <person name="Dellagostin O."/>
            <person name="de Oliveira A.C."/>
            <person name="Bevan M."/>
            <person name="Bancroft I."/>
            <person name="Minx P."/>
            <person name="Cordum H."/>
            <person name="Wilson R."/>
            <person name="Cheng Z."/>
            <person name="Jin W."/>
            <person name="Jiang J."/>
            <person name="Leong S.A."/>
            <person name="Iwama H."/>
            <person name="Gojobori T."/>
            <person name="Itoh T."/>
            <person name="Niimura Y."/>
            <person name="Fujii Y."/>
            <person name="Habara T."/>
            <person name="Sakai H."/>
            <person name="Sato Y."/>
            <person name="Wilson G."/>
            <person name="Kumar K."/>
            <person name="McCouch S."/>
            <person name="Juretic N."/>
            <person name="Hoen D."/>
            <person name="Wright S."/>
            <person name="Bruskiewich R."/>
            <person name="Bureau T."/>
            <person name="Miyao A."/>
            <person name="Hirochika H."/>
            <person name="Nishikawa T."/>
            <person name="Kadowaki K."/>
            <person name="Sugiura M."/>
            <person name="Burr B."/>
            <person name="Sasaki T."/>
        </authorList>
    </citation>
    <scope>NUCLEOTIDE SEQUENCE [LARGE SCALE GENOMIC DNA]</scope>
    <source>
        <strain evidence="4">cv. Nipponbare</strain>
    </source>
</reference>
<accession>A0A0P0UZM5</accession>
<keyword evidence="1" id="KW-0862">Zinc</keyword>
<dbReference type="SMR" id="A0A0P0UZM5"/>
<dbReference type="SUPFAM" id="SSF57850">
    <property type="entry name" value="RING/U-box"/>
    <property type="match status" value="1"/>
</dbReference>
<dbReference type="eggNOG" id="KOG2068">
    <property type="taxonomic scope" value="Eukaryota"/>
</dbReference>
<dbReference type="InterPro" id="IPR001841">
    <property type="entry name" value="Znf_RING"/>
</dbReference>
<keyword evidence="1" id="KW-0863">Zinc-finger</keyword>
<proteinExistence type="predicted"/>
<evidence type="ECO:0000256" key="1">
    <source>
        <dbReference type="PROSITE-ProRule" id="PRU00175"/>
    </source>
</evidence>
<keyword evidence="1" id="KW-0479">Metal-binding</keyword>
<dbReference type="CDD" id="cd16618">
    <property type="entry name" value="mRING-HC-C4C4_CNOT4"/>
    <property type="match status" value="1"/>
</dbReference>
<dbReference type="GO" id="GO:0030014">
    <property type="term" value="C:CCR4-NOT complex"/>
    <property type="evidence" value="ECO:0007669"/>
    <property type="project" value="InterPro"/>
</dbReference>
<dbReference type="EMBL" id="AP014957">
    <property type="protein sequence ID" value="BAS70972.1"/>
    <property type="molecule type" value="Genomic_DNA"/>
</dbReference>
<feature type="domain" description="RING-type" evidence="2">
    <location>
        <begin position="9"/>
        <end position="57"/>
    </location>
</feature>
<dbReference type="Gramene" id="Os01t0209500-01">
    <property type="protein sequence ID" value="Os01t0209500-01"/>
    <property type="gene ID" value="Os01g0209500"/>
</dbReference>
<dbReference type="STRING" id="39947.A0A0P0UZM5"/>